<dbReference type="Proteomes" id="UP001221558">
    <property type="component" value="Chromosome"/>
</dbReference>
<feature type="transmembrane region" description="Helical" evidence="1">
    <location>
        <begin position="6"/>
        <end position="25"/>
    </location>
</feature>
<keyword evidence="3" id="KW-0645">Protease</keyword>
<reference evidence="3 4" key="1">
    <citation type="submission" date="2023-02" db="EMBL/GenBank/DDBJ databases">
        <title>Genome sequence of Sphingobacterium sp. KACC 22765.</title>
        <authorList>
            <person name="Kim S."/>
            <person name="Heo J."/>
            <person name="Kwon S.-W."/>
        </authorList>
    </citation>
    <scope>NUCLEOTIDE SEQUENCE [LARGE SCALE GENOMIC DNA]</scope>
    <source>
        <strain evidence="3 4">KACC 22765</strain>
    </source>
</reference>
<keyword evidence="4" id="KW-1185">Reference proteome</keyword>
<accession>A0ABY7WJ51</accession>
<name>A0ABY7WJ51_9SPHI</name>
<keyword evidence="3" id="KW-0482">Metalloprotease</keyword>
<protein>
    <submittedName>
        <fullName evidence="3">CPBP family intramembrane metalloprotease</fullName>
    </submittedName>
</protein>
<feature type="transmembrane region" description="Helical" evidence="1">
    <location>
        <begin position="157"/>
        <end position="175"/>
    </location>
</feature>
<feature type="transmembrane region" description="Helical" evidence="1">
    <location>
        <begin position="181"/>
        <end position="205"/>
    </location>
</feature>
<feature type="transmembrane region" description="Helical" evidence="1">
    <location>
        <begin position="132"/>
        <end position="150"/>
    </location>
</feature>
<evidence type="ECO:0000313" key="4">
    <source>
        <dbReference type="Proteomes" id="UP001221558"/>
    </source>
</evidence>
<feature type="transmembrane region" description="Helical" evidence="1">
    <location>
        <begin position="68"/>
        <end position="87"/>
    </location>
</feature>
<dbReference type="GO" id="GO:0008237">
    <property type="term" value="F:metallopeptidase activity"/>
    <property type="evidence" value="ECO:0007669"/>
    <property type="project" value="UniProtKB-KW"/>
</dbReference>
<feature type="domain" description="CAAX prenyl protease 2/Lysostaphin resistance protein A-like" evidence="2">
    <location>
        <begin position="96"/>
        <end position="194"/>
    </location>
</feature>
<keyword evidence="1" id="KW-0472">Membrane</keyword>
<evidence type="ECO:0000313" key="3">
    <source>
        <dbReference type="EMBL" id="WDF69633.1"/>
    </source>
</evidence>
<dbReference type="InterPro" id="IPR003675">
    <property type="entry name" value="Rce1/LyrA-like_dom"/>
</dbReference>
<feature type="transmembrane region" description="Helical" evidence="1">
    <location>
        <begin position="32"/>
        <end position="53"/>
    </location>
</feature>
<keyword evidence="1" id="KW-1133">Transmembrane helix</keyword>
<gene>
    <name evidence="3" type="ORF">PQ465_04450</name>
</gene>
<proteinExistence type="predicted"/>
<organism evidence="3 4">
    <name type="scientific">Sphingobacterium oryzagri</name>
    <dbReference type="NCBI Taxonomy" id="3025669"/>
    <lineage>
        <taxon>Bacteria</taxon>
        <taxon>Pseudomonadati</taxon>
        <taxon>Bacteroidota</taxon>
        <taxon>Sphingobacteriia</taxon>
        <taxon>Sphingobacteriales</taxon>
        <taxon>Sphingobacteriaceae</taxon>
        <taxon>Sphingobacterium</taxon>
    </lineage>
</organism>
<keyword evidence="1" id="KW-0812">Transmembrane</keyword>
<dbReference type="Pfam" id="PF02517">
    <property type="entry name" value="Rce1-like"/>
    <property type="match status" value="1"/>
</dbReference>
<keyword evidence="3" id="KW-0378">Hydrolase</keyword>
<sequence length="209" mass="24164">MKKRTIVILSPFLIMLVNVIVAVVAGQYIGKWAFVPIILIEWALFIFFILVYGGNEALVRWLKPSKGGWGWIIVALLIAITPLPIFLKYNNLLASWQLIVPWILLALVNPWLEEFYWRGLLMDYSKNWGATWSILFTSIMFSINHAVFGIQAELFRGPEILISTFLMGLVWAITYKRTDSLRWVIFAHFLADFFNLSSVSFLDLFKPGW</sequence>
<evidence type="ECO:0000259" key="2">
    <source>
        <dbReference type="Pfam" id="PF02517"/>
    </source>
</evidence>
<evidence type="ECO:0000256" key="1">
    <source>
        <dbReference type="SAM" id="Phobius"/>
    </source>
</evidence>
<dbReference type="RefSeq" id="WP_274268346.1">
    <property type="nucleotide sequence ID" value="NZ_CP117880.1"/>
</dbReference>
<feature type="transmembrane region" description="Helical" evidence="1">
    <location>
        <begin position="94"/>
        <end position="112"/>
    </location>
</feature>
<dbReference type="EMBL" id="CP117880">
    <property type="protein sequence ID" value="WDF69633.1"/>
    <property type="molecule type" value="Genomic_DNA"/>
</dbReference>